<dbReference type="STRING" id="1293890.TALK_06900"/>
<dbReference type="SUPFAM" id="SSF53659">
    <property type="entry name" value="Isocitrate/Isopropylmalate dehydrogenase-like"/>
    <property type="match status" value="1"/>
</dbReference>
<comment type="pathway">
    <text evidence="10">Lipid metabolism; phospholipid metabolism.</text>
</comment>
<evidence type="ECO:0000256" key="8">
    <source>
        <dbReference type="ARBA" id="ARBA00024069"/>
    </source>
</evidence>
<evidence type="ECO:0000256" key="4">
    <source>
        <dbReference type="ARBA" id="ARBA00022679"/>
    </source>
</evidence>
<protein>
    <recommendedName>
        <fullName evidence="8 10">Phosphate acyltransferase</fullName>
        <ecNumber evidence="8 10">2.3.1.274</ecNumber>
    </recommendedName>
    <alternativeName>
        <fullName evidence="10">Acyl-ACP phosphotransacylase</fullName>
    </alternativeName>
    <alternativeName>
        <fullName evidence="10">Acyl-[acyl-carrier-protein]--phosphate acyltransferase</fullName>
    </alternativeName>
    <alternativeName>
        <fullName evidence="10">Phosphate-acyl-ACP acyltransferase</fullName>
    </alternativeName>
</protein>
<gene>
    <name evidence="10" type="primary">plsX</name>
    <name evidence="11" type="ORF">TALK_06900</name>
</gene>
<evidence type="ECO:0000256" key="6">
    <source>
        <dbReference type="ARBA" id="ARBA00023209"/>
    </source>
</evidence>
<dbReference type="Gene3D" id="3.40.718.10">
    <property type="entry name" value="Isopropylmalate Dehydrogenase"/>
    <property type="match status" value="1"/>
</dbReference>
<dbReference type="AlphaFoldDB" id="A0A1Y2LDM0"/>
<comment type="caution">
    <text evidence="11">The sequence shown here is derived from an EMBL/GenBank/DDBJ whole genome shotgun (WGS) entry which is preliminary data.</text>
</comment>
<dbReference type="InterPro" id="IPR012281">
    <property type="entry name" value="Phospholipid_synth_PlsX-like"/>
</dbReference>
<dbReference type="UniPathway" id="UPA00085"/>
<comment type="catalytic activity">
    <reaction evidence="1 10">
        <text>a fatty acyl-[ACP] + phosphate = an acyl phosphate + holo-[ACP]</text>
        <dbReference type="Rhea" id="RHEA:42292"/>
        <dbReference type="Rhea" id="RHEA-COMP:9685"/>
        <dbReference type="Rhea" id="RHEA-COMP:14125"/>
        <dbReference type="ChEBI" id="CHEBI:43474"/>
        <dbReference type="ChEBI" id="CHEBI:59918"/>
        <dbReference type="ChEBI" id="CHEBI:64479"/>
        <dbReference type="ChEBI" id="CHEBI:138651"/>
        <dbReference type="EC" id="2.3.1.274"/>
    </reaction>
</comment>
<keyword evidence="7 10" id="KW-1208">Phospholipid metabolism</keyword>
<evidence type="ECO:0000256" key="9">
    <source>
        <dbReference type="ARBA" id="ARBA00046608"/>
    </source>
</evidence>
<dbReference type="NCBIfam" id="TIGR00182">
    <property type="entry name" value="plsX"/>
    <property type="match status" value="1"/>
</dbReference>
<evidence type="ECO:0000313" key="11">
    <source>
        <dbReference type="EMBL" id="OSQ48669.1"/>
    </source>
</evidence>
<accession>A0A1Y2LDM0</accession>
<dbReference type="EMBL" id="JFKB01000004">
    <property type="protein sequence ID" value="OSQ48669.1"/>
    <property type="molecule type" value="Genomic_DNA"/>
</dbReference>
<keyword evidence="3 10" id="KW-0444">Lipid biosynthesis</keyword>
<dbReference type="HAMAP" id="MF_00019">
    <property type="entry name" value="PlsX"/>
    <property type="match status" value="1"/>
</dbReference>
<comment type="subunit">
    <text evidence="9 10">Homodimer. Probably interacts with PlsY.</text>
</comment>
<evidence type="ECO:0000256" key="10">
    <source>
        <dbReference type="HAMAP-Rule" id="MF_00019"/>
    </source>
</evidence>
<evidence type="ECO:0000256" key="3">
    <source>
        <dbReference type="ARBA" id="ARBA00022516"/>
    </source>
</evidence>
<keyword evidence="12" id="KW-1185">Reference proteome</keyword>
<keyword evidence="2 10" id="KW-0963">Cytoplasm</keyword>
<name>A0A1Y2LDM0_9PROT</name>
<dbReference type="EC" id="2.3.1.274" evidence="8 10"/>
<organism evidence="11 12">
    <name type="scientific">Thalassospira alkalitolerans</name>
    <dbReference type="NCBI Taxonomy" id="1293890"/>
    <lineage>
        <taxon>Bacteria</taxon>
        <taxon>Pseudomonadati</taxon>
        <taxon>Pseudomonadota</taxon>
        <taxon>Alphaproteobacteria</taxon>
        <taxon>Rhodospirillales</taxon>
        <taxon>Thalassospiraceae</taxon>
        <taxon>Thalassospira</taxon>
    </lineage>
</organism>
<reference evidence="11 12" key="1">
    <citation type="submission" date="2014-03" db="EMBL/GenBank/DDBJ databases">
        <title>The draft genome sequence of Thalassospira alkalitolerans JCM 18968.</title>
        <authorList>
            <person name="Lai Q."/>
            <person name="Shao Z."/>
        </authorList>
    </citation>
    <scope>NUCLEOTIDE SEQUENCE [LARGE SCALE GENOMIC DNA]</scope>
    <source>
        <strain evidence="11 12">JCM 18968</strain>
    </source>
</reference>
<dbReference type="GO" id="GO:0043811">
    <property type="term" value="F:phosphate:acyl-[acyl carrier protein] acyltransferase activity"/>
    <property type="evidence" value="ECO:0007669"/>
    <property type="project" value="UniProtKB-UniRule"/>
</dbReference>
<dbReference type="RefSeq" id="WP_085617256.1">
    <property type="nucleotide sequence ID" value="NZ_CAXBPE010000001.1"/>
</dbReference>
<evidence type="ECO:0000256" key="1">
    <source>
        <dbReference type="ARBA" id="ARBA00001232"/>
    </source>
</evidence>
<dbReference type="Proteomes" id="UP000193396">
    <property type="component" value="Unassembled WGS sequence"/>
</dbReference>
<proteinExistence type="inferred from homology"/>
<dbReference type="PANTHER" id="PTHR30100">
    <property type="entry name" value="FATTY ACID/PHOSPHOLIPID SYNTHESIS PROTEIN PLSX"/>
    <property type="match status" value="1"/>
</dbReference>
<dbReference type="PIRSF" id="PIRSF002465">
    <property type="entry name" value="Phsphlp_syn_PlsX"/>
    <property type="match status" value="1"/>
</dbReference>
<keyword evidence="11" id="KW-0012">Acyltransferase</keyword>
<sequence length="358" mass="38809">MPEQVCISLDAMGGDHAPEMVVAGAEIALKRLPHLKFLMFGDEARLKPLLAKYPGLEAVSEIRHASQEVTMDDKPSVALRQRRDSSMRLAINAVKEGDAQGVISAGNTGALMAMAKFVLKTVRGIDRPAIATYMPTQRGETVMLDLGANIECDENNLVQFALMGEVFARILFGIEKPSVGLLNVGIEELKGNESVKKAAAILREIDLPIRFEGFVEGDDLAKGTVDVIVTDGFTGNVALKTAEGTARLLVHFLRETFKSSFWAKIGYLLARRSLQRFRERMDPRRYNGAMLLGLNGIAVKSHGGTDALGFSNAIGVCHDLIANRLNETIKAELTAFEQAMSKAPINEEVVAIAAGQSD</sequence>
<dbReference type="GO" id="GO:0005737">
    <property type="term" value="C:cytoplasm"/>
    <property type="evidence" value="ECO:0007669"/>
    <property type="project" value="UniProtKB-SubCell"/>
</dbReference>
<keyword evidence="6 10" id="KW-0594">Phospholipid biosynthesis</keyword>
<dbReference type="GO" id="GO:0006633">
    <property type="term" value="P:fatty acid biosynthetic process"/>
    <property type="evidence" value="ECO:0007669"/>
    <property type="project" value="UniProtKB-UniRule"/>
</dbReference>
<keyword evidence="5 10" id="KW-0443">Lipid metabolism</keyword>
<dbReference type="GO" id="GO:0008654">
    <property type="term" value="P:phospholipid biosynthetic process"/>
    <property type="evidence" value="ECO:0007669"/>
    <property type="project" value="UniProtKB-KW"/>
</dbReference>
<dbReference type="PANTHER" id="PTHR30100:SF1">
    <property type="entry name" value="PHOSPHATE ACYLTRANSFERASE"/>
    <property type="match status" value="1"/>
</dbReference>
<evidence type="ECO:0000256" key="5">
    <source>
        <dbReference type="ARBA" id="ARBA00023098"/>
    </source>
</evidence>
<evidence type="ECO:0000256" key="2">
    <source>
        <dbReference type="ARBA" id="ARBA00022490"/>
    </source>
</evidence>
<evidence type="ECO:0000313" key="12">
    <source>
        <dbReference type="Proteomes" id="UP000193396"/>
    </source>
</evidence>
<dbReference type="Pfam" id="PF02504">
    <property type="entry name" value="FA_synthesis"/>
    <property type="match status" value="1"/>
</dbReference>
<keyword evidence="4 10" id="KW-0808">Transferase</keyword>
<comment type="similarity">
    <text evidence="10">Belongs to the PlsX family.</text>
</comment>
<comment type="function">
    <text evidence="10">Catalyzes the reversible formation of acyl-phosphate (acyl-PO(4)) from acyl-[acyl-carrier-protein] (acyl-ACP). This enzyme utilizes acyl-ACP as fatty acyl donor, but not acyl-CoA.</text>
</comment>
<evidence type="ECO:0000256" key="7">
    <source>
        <dbReference type="ARBA" id="ARBA00023264"/>
    </source>
</evidence>
<dbReference type="InterPro" id="IPR003664">
    <property type="entry name" value="FA_synthesis"/>
</dbReference>
<comment type="subcellular location">
    <subcellularLocation>
        <location evidence="10">Cytoplasm</location>
    </subcellularLocation>
    <text evidence="10">Associated with the membrane possibly through PlsY.</text>
</comment>